<sequence length="66" mass="7561">MTCRIRHVTSIIFQDLAVAEWGMMRGIWGWSSGYEMGLGWDPSTPFSNKVAHHYTGEGRQRRSTIC</sequence>
<accession>W6YHA7</accession>
<dbReference type="RefSeq" id="XP_007715022.1">
    <property type="nucleotide sequence ID" value="XM_007716832.1"/>
</dbReference>
<dbReference type="AlphaFoldDB" id="W6YHA7"/>
<dbReference type="GeneID" id="19142723"/>
<proteinExistence type="predicted"/>
<dbReference type="EMBL" id="KI964691">
    <property type="protein sequence ID" value="EUC30691.1"/>
    <property type="molecule type" value="Genomic_DNA"/>
</dbReference>
<name>W6YHA7_COCC2</name>
<gene>
    <name evidence="1" type="ORF">COCCADRAFT_103235</name>
</gene>
<protein>
    <submittedName>
        <fullName evidence="1">Uncharacterized protein</fullName>
    </submittedName>
</protein>
<keyword evidence="2" id="KW-1185">Reference proteome</keyword>
<dbReference type="HOGENOM" id="CLU_2830838_0_0_1"/>
<organism evidence="1 2">
    <name type="scientific">Cochliobolus carbonum (strain 26-R-13)</name>
    <name type="common">Maize leaf spot fungus</name>
    <name type="synonym">Bipolaris zeicola</name>
    <dbReference type="NCBI Taxonomy" id="930089"/>
    <lineage>
        <taxon>Eukaryota</taxon>
        <taxon>Fungi</taxon>
        <taxon>Dikarya</taxon>
        <taxon>Ascomycota</taxon>
        <taxon>Pezizomycotina</taxon>
        <taxon>Dothideomycetes</taxon>
        <taxon>Pleosporomycetidae</taxon>
        <taxon>Pleosporales</taxon>
        <taxon>Pleosporineae</taxon>
        <taxon>Pleosporaceae</taxon>
        <taxon>Bipolaris</taxon>
    </lineage>
</organism>
<evidence type="ECO:0000313" key="1">
    <source>
        <dbReference type="EMBL" id="EUC30691.1"/>
    </source>
</evidence>
<dbReference type="Proteomes" id="UP000053841">
    <property type="component" value="Unassembled WGS sequence"/>
</dbReference>
<reference evidence="1 2" key="1">
    <citation type="journal article" date="2013" name="PLoS Genet.">
        <title>Comparative genome structure, secondary metabolite, and effector coding capacity across Cochliobolus pathogens.</title>
        <authorList>
            <person name="Condon B.J."/>
            <person name="Leng Y."/>
            <person name="Wu D."/>
            <person name="Bushley K.E."/>
            <person name="Ohm R.A."/>
            <person name="Otillar R."/>
            <person name="Martin J."/>
            <person name="Schackwitz W."/>
            <person name="Grimwood J."/>
            <person name="MohdZainudin N."/>
            <person name="Xue C."/>
            <person name="Wang R."/>
            <person name="Manning V.A."/>
            <person name="Dhillon B."/>
            <person name="Tu Z.J."/>
            <person name="Steffenson B.J."/>
            <person name="Salamov A."/>
            <person name="Sun H."/>
            <person name="Lowry S."/>
            <person name="LaButti K."/>
            <person name="Han J."/>
            <person name="Copeland A."/>
            <person name="Lindquist E."/>
            <person name="Barry K."/>
            <person name="Schmutz J."/>
            <person name="Baker S.E."/>
            <person name="Ciuffetti L.M."/>
            <person name="Grigoriev I.V."/>
            <person name="Zhong S."/>
            <person name="Turgeon B.G."/>
        </authorList>
    </citation>
    <scope>NUCLEOTIDE SEQUENCE [LARGE SCALE GENOMIC DNA]</scope>
    <source>
        <strain evidence="1 2">26-R-13</strain>
    </source>
</reference>
<dbReference type="KEGG" id="bze:COCCADRAFT_103235"/>
<evidence type="ECO:0000313" key="2">
    <source>
        <dbReference type="Proteomes" id="UP000053841"/>
    </source>
</evidence>